<evidence type="ECO:0000313" key="3">
    <source>
        <dbReference type="Proteomes" id="UP000094960"/>
    </source>
</evidence>
<dbReference type="KEGG" id="spun:BFF78_25995"/>
<protein>
    <recommendedName>
        <fullName evidence="4">Secreted protein</fullName>
    </recommendedName>
</protein>
<accession>A0A1D7YEK9</accession>
<sequence length="131" mass="13565">MTPSRLLRRGPAAAAAAVGLTAALTTGCGAAHRALDCARTANAVADDVDNLQQAARDAAFEPSKAGTYFDPIQKDLKEIGDQRHNVDVDKAVHDLDKAVGNVRTSVQDGDKTPDLGPVGDAAGELTKACTR</sequence>
<dbReference type="AlphaFoldDB" id="A0A1D7YEK9"/>
<evidence type="ECO:0000313" key="2">
    <source>
        <dbReference type="EMBL" id="AOR34045.1"/>
    </source>
</evidence>
<dbReference type="Proteomes" id="UP000094960">
    <property type="component" value="Chromosome"/>
</dbReference>
<name>A0A1D7YEK9_9ACTN</name>
<reference evidence="3" key="1">
    <citation type="submission" date="2016-09" db="EMBL/GenBank/DDBJ databases">
        <title>Streptomyces puniciscabiei strain:TW1S1 Genome sequencing and assembly.</title>
        <authorList>
            <person name="Kim M.-K."/>
            <person name="Kim S.B."/>
        </authorList>
    </citation>
    <scope>NUCLEOTIDE SEQUENCE [LARGE SCALE GENOMIC DNA]</scope>
    <source>
        <strain evidence="3">TW1S1</strain>
    </source>
</reference>
<dbReference type="EMBL" id="CP017248">
    <property type="protein sequence ID" value="AOR34045.1"/>
    <property type="molecule type" value="Genomic_DNA"/>
</dbReference>
<dbReference type="RefSeq" id="WP_069780603.1">
    <property type="nucleotide sequence ID" value="NZ_CP017248.1"/>
</dbReference>
<organism evidence="2 3">
    <name type="scientific">Streptomyces fodineus</name>
    <dbReference type="NCBI Taxonomy" id="1904616"/>
    <lineage>
        <taxon>Bacteria</taxon>
        <taxon>Bacillati</taxon>
        <taxon>Actinomycetota</taxon>
        <taxon>Actinomycetes</taxon>
        <taxon>Kitasatosporales</taxon>
        <taxon>Streptomycetaceae</taxon>
        <taxon>Streptomyces</taxon>
    </lineage>
</organism>
<gene>
    <name evidence="2" type="ORF">BFF78_25995</name>
</gene>
<keyword evidence="3" id="KW-1185">Reference proteome</keyword>
<feature type="region of interest" description="Disordered" evidence="1">
    <location>
        <begin position="102"/>
        <end position="131"/>
    </location>
</feature>
<proteinExistence type="predicted"/>
<evidence type="ECO:0008006" key="4">
    <source>
        <dbReference type="Google" id="ProtNLM"/>
    </source>
</evidence>
<dbReference type="PROSITE" id="PS51257">
    <property type="entry name" value="PROKAR_LIPOPROTEIN"/>
    <property type="match status" value="1"/>
</dbReference>
<evidence type="ECO:0000256" key="1">
    <source>
        <dbReference type="SAM" id="MobiDB-lite"/>
    </source>
</evidence>